<name>A0A540X159_9BACT</name>
<evidence type="ECO:0000313" key="1">
    <source>
        <dbReference type="EMBL" id="TQF14998.1"/>
    </source>
</evidence>
<protein>
    <recommendedName>
        <fullName evidence="3">WGR domain-containing protein</fullName>
    </recommendedName>
</protein>
<dbReference type="AlphaFoldDB" id="A0A540X159"/>
<reference evidence="1 2" key="1">
    <citation type="submission" date="2019-06" db="EMBL/GenBank/DDBJ databases">
        <authorList>
            <person name="Livingstone P."/>
            <person name="Whitworth D."/>
        </authorList>
    </citation>
    <scope>NUCLEOTIDE SEQUENCE [LARGE SCALE GENOMIC DNA]</scope>
    <source>
        <strain evidence="1 2">AM401</strain>
    </source>
</reference>
<comment type="caution">
    <text evidence="1">The sequence shown here is derived from an EMBL/GenBank/DDBJ whole genome shotgun (WGS) entry which is preliminary data.</text>
</comment>
<evidence type="ECO:0008006" key="3">
    <source>
        <dbReference type="Google" id="ProtNLM"/>
    </source>
</evidence>
<keyword evidence="2" id="KW-1185">Reference proteome</keyword>
<dbReference type="EMBL" id="VIFM01000054">
    <property type="protein sequence ID" value="TQF14998.1"/>
    <property type="molecule type" value="Genomic_DNA"/>
</dbReference>
<gene>
    <name evidence="1" type="ORF">FJV41_16055</name>
</gene>
<accession>A0A540X159</accession>
<proteinExistence type="predicted"/>
<evidence type="ECO:0000313" key="2">
    <source>
        <dbReference type="Proteomes" id="UP000315369"/>
    </source>
</evidence>
<dbReference type="Proteomes" id="UP000315369">
    <property type="component" value="Unassembled WGS sequence"/>
</dbReference>
<sequence>MEGPPLGYSVLKLYKKEGDSLRFWEVWVHEGVLTTHWGTVGEVGEQKDTPLPPEEDPDFAIADAAGPLIEQDYDEPELDAMATLIVQYPIEGKGTGHDVEKRVAVEELLTDALGWTGNGEVEGGELRDGFLRVHCQVMHADAAVRTVLQALDSEDMVDDVSVLVAKGDEEPRVIWPTTP</sequence>
<dbReference type="OrthoDB" id="5508028at2"/>
<organism evidence="1 2">
    <name type="scientific">Myxococcus llanfairpwllgwyngyllgogerychwyrndrobwllllantysiliogogogochensis</name>
    <dbReference type="NCBI Taxonomy" id="2590453"/>
    <lineage>
        <taxon>Bacteria</taxon>
        <taxon>Pseudomonadati</taxon>
        <taxon>Myxococcota</taxon>
        <taxon>Myxococcia</taxon>
        <taxon>Myxococcales</taxon>
        <taxon>Cystobacterineae</taxon>
        <taxon>Myxococcaceae</taxon>
        <taxon>Myxococcus</taxon>
    </lineage>
</organism>